<dbReference type="Gene3D" id="3.20.20.410">
    <property type="entry name" value="Protein of unknown function UPF0759"/>
    <property type="match status" value="1"/>
</dbReference>
<evidence type="ECO:0000313" key="1">
    <source>
        <dbReference type="EMBL" id="TMI76096.1"/>
    </source>
</evidence>
<dbReference type="InterPro" id="IPR036520">
    <property type="entry name" value="UPF0759_sf"/>
</dbReference>
<dbReference type="EMBL" id="VBAP01000030">
    <property type="protein sequence ID" value="TMI76096.1"/>
    <property type="molecule type" value="Genomic_DNA"/>
</dbReference>
<proteinExistence type="predicted"/>
<dbReference type="PANTHER" id="PTHR30348:SF13">
    <property type="entry name" value="UPF0759 PROTEIN YUNF"/>
    <property type="match status" value="1"/>
</dbReference>
<dbReference type="Pfam" id="PF01904">
    <property type="entry name" value="DUF72"/>
    <property type="match status" value="1"/>
</dbReference>
<dbReference type="Proteomes" id="UP000318834">
    <property type="component" value="Unassembled WGS sequence"/>
</dbReference>
<reference evidence="1 2" key="1">
    <citation type="journal article" date="2019" name="Nat. Microbiol.">
        <title>Mediterranean grassland soil C-N compound turnover is dependent on rainfall and depth, and is mediated by genomically divergent microorganisms.</title>
        <authorList>
            <person name="Diamond S."/>
            <person name="Andeer P.F."/>
            <person name="Li Z."/>
            <person name="Crits-Christoph A."/>
            <person name="Burstein D."/>
            <person name="Anantharaman K."/>
            <person name="Lane K.R."/>
            <person name="Thomas B.C."/>
            <person name="Pan C."/>
            <person name="Northen T.R."/>
            <person name="Banfield J.F."/>
        </authorList>
    </citation>
    <scope>NUCLEOTIDE SEQUENCE [LARGE SCALE GENOMIC DNA]</scope>
    <source>
        <strain evidence="1">NP_8</strain>
    </source>
</reference>
<name>A0A537IZC9_9BACT</name>
<organism evidence="1 2">
    <name type="scientific">Candidatus Segetimicrobium genomatis</name>
    <dbReference type="NCBI Taxonomy" id="2569760"/>
    <lineage>
        <taxon>Bacteria</taxon>
        <taxon>Bacillati</taxon>
        <taxon>Candidatus Sysuimicrobiota</taxon>
        <taxon>Candidatus Sysuimicrobiia</taxon>
        <taxon>Candidatus Sysuimicrobiales</taxon>
        <taxon>Candidatus Segetimicrobiaceae</taxon>
        <taxon>Candidatus Segetimicrobium</taxon>
    </lineage>
</organism>
<sequence>MAQFSLGISAGARPLRVGSCEVYVGTCSWADPNFVKEGQFYPRGAGTDPKKRLQFYSTVFPTVEVDATYHALQPAERAAHWVEWTPPQFIFTVKAFALFTGHETDPRRLPKEILPLLPEAMQAVASVGAAQLPEEVVTACWDYFTSFVDQFVRAGKLGHVLFQFPKGQGYTPELFEHLERWEPYLRRWPVAVEIRHRSWLQEPARSQFLAYLKQKGFAYVVPDLIQRAYLPPADVEVTAPWSVVRFHGRNPSMVERRAPTNRVYDYSYSQDELRPWAQTVRELSPNLERIFLLFNNHYRGQSARNAREIALMLE</sequence>
<dbReference type="InterPro" id="IPR002763">
    <property type="entry name" value="DUF72"/>
</dbReference>
<protein>
    <submittedName>
        <fullName evidence="1">DUF72 domain-containing protein</fullName>
    </submittedName>
</protein>
<accession>A0A537IZC9</accession>
<dbReference type="AlphaFoldDB" id="A0A537IZC9"/>
<gene>
    <name evidence="1" type="ORF">E6H05_04630</name>
</gene>
<comment type="caution">
    <text evidence="1">The sequence shown here is derived from an EMBL/GenBank/DDBJ whole genome shotgun (WGS) entry which is preliminary data.</text>
</comment>
<dbReference type="PANTHER" id="PTHR30348">
    <property type="entry name" value="UNCHARACTERIZED PROTEIN YECE"/>
    <property type="match status" value="1"/>
</dbReference>
<dbReference type="SUPFAM" id="SSF117396">
    <property type="entry name" value="TM1631-like"/>
    <property type="match status" value="1"/>
</dbReference>
<evidence type="ECO:0000313" key="2">
    <source>
        <dbReference type="Proteomes" id="UP000318834"/>
    </source>
</evidence>